<evidence type="ECO:0000256" key="1">
    <source>
        <dbReference type="ARBA" id="ARBA00023015"/>
    </source>
</evidence>
<evidence type="ECO:0000313" key="6">
    <source>
        <dbReference type="EMBL" id="MFC0224589.1"/>
    </source>
</evidence>
<evidence type="ECO:0000256" key="3">
    <source>
        <dbReference type="ARBA" id="ARBA00023163"/>
    </source>
</evidence>
<dbReference type="PANTHER" id="PTHR30055">
    <property type="entry name" value="HTH-TYPE TRANSCRIPTIONAL REGULATOR RUTR"/>
    <property type="match status" value="1"/>
</dbReference>
<protein>
    <submittedName>
        <fullName evidence="6">TetR/AcrR family transcriptional regulator</fullName>
    </submittedName>
</protein>
<dbReference type="RefSeq" id="WP_378520371.1">
    <property type="nucleotide sequence ID" value="NZ_CBCSDI010000018.1"/>
</dbReference>
<reference evidence="6 7" key="1">
    <citation type="submission" date="2024-09" db="EMBL/GenBank/DDBJ databases">
        <authorList>
            <person name="Sun Q."/>
            <person name="Mori K."/>
        </authorList>
    </citation>
    <scope>NUCLEOTIDE SEQUENCE [LARGE SCALE GENOMIC DNA]</scope>
    <source>
        <strain evidence="6 7">CCM 8654</strain>
    </source>
</reference>
<evidence type="ECO:0000313" key="7">
    <source>
        <dbReference type="Proteomes" id="UP001589698"/>
    </source>
</evidence>
<dbReference type="InterPro" id="IPR001647">
    <property type="entry name" value="HTH_TetR"/>
</dbReference>
<keyword evidence="1" id="KW-0805">Transcription regulation</keyword>
<evidence type="ECO:0000256" key="4">
    <source>
        <dbReference type="PROSITE-ProRule" id="PRU00335"/>
    </source>
</evidence>
<accession>A0ABV6E6G2</accession>
<dbReference type="SUPFAM" id="SSF46689">
    <property type="entry name" value="Homeodomain-like"/>
    <property type="match status" value="1"/>
</dbReference>
<dbReference type="InterPro" id="IPR036271">
    <property type="entry name" value="Tet_transcr_reg_TetR-rel_C_sf"/>
</dbReference>
<evidence type="ECO:0000256" key="2">
    <source>
        <dbReference type="ARBA" id="ARBA00023125"/>
    </source>
</evidence>
<dbReference type="Proteomes" id="UP001589698">
    <property type="component" value="Unassembled WGS sequence"/>
</dbReference>
<dbReference type="PANTHER" id="PTHR30055:SF220">
    <property type="entry name" value="TETR-FAMILY REGULATORY PROTEIN"/>
    <property type="match status" value="1"/>
</dbReference>
<dbReference type="Pfam" id="PF00440">
    <property type="entry name" value="TetR_N"/>
    <property type="match status" value="1"/>
</dbReference>
<proteinExistence type="predicted"/>
<dbReference type="EMBL" id="JBHLXH010000003">
    <property type="protein sequence ID" value="MFC0224589.1"/>
    <property type="molecule type" value="Genomic_DNA"/>
</dbReference>
<dbReference type="InterPro" id="IPR050109">
    <property type="entry name" value="HTH-type_TetR-like_transc_reg"/>
</dbReference>
<dbReference type="Pfam" id="PF13305">
    <property type="entry name" value="TetR_C_33"/>
    <property type="match status" value="1"/>
</dbReference>
<organism evidence="6 7">
    <name type="scientific">Nocardioides zeicaulis</name>
    <dbReference type="NCBI Taxonomy" id="1776857"/>
    <lineage>
        <taxon>Bacteria</taxon>
        <taxon>Bacillati</taxon>
        <taxon>Actinomycetota</taxon>
        <taxon>Actinomycetes</taxon>
        <taxon>Propionibacteriales</taxon>
        <taxon>Nocardioidaceae</taxon>
        <taxon>Nocardioides</taxon>
    </lineage>
</organism>
<dbReference type="SUPFAM" id="SSF48498">
    <property type="entry name" value="Tetracyclin repressor-like, C-terminal domain"/>
    <property type="match status" value="1"/>
</dbReference>
<dbReference type="InterPro" id="IPR025996">
    <property type="entry name" value="MT1864/Rv1816-like_C"/>
</dbReference>
<keyword evidence="2 4" id="KW-0238">DNA-binding</keyword>
<feature type="DNA-binding region" description="H-T-H motif" evidence="4">
    <location>
        <begin position="32"/>
        <end position="51"/>
    </location>
</feature>
<name>A0ABV6E6G2_9ACTN</name>
<keyword evidence="7" id="KW-1185">Reference proteome</keyword>
<dbReference type="PROSITE" id="PS50977">
    <property type="entry name" value="HTH_TETR_2"/>
    <property type="match status" value="1"/>
</dbReference>
<sequence length="228" mass="23926">MSSSRYHHGHLHEALVEAGVAAVREAGPDGVALRDLARRVGVSHNAAYRHFADREALMGEIAGAGMEALADAGRSRLEAVEEPDPVRRARLRLRELGRGYVAFARAEPGLFRVAFADHPALDTAPDTAPDPDSTPAVDATTEVREGEGPFGQLAACLDDLEAVGFLDPGSRPGAEYTCWAAVHGLAMLLVEGPLQRLPDAEALPIVESVLAALDRGLGAGTGPHPPLG</sequence>
<evidence type="ECO:0000259" key="5">
    <source>
        <dbReference type="PROSITE" id="PS50977"/>
    </source>
</evidence>
<dbReference type="Gene3D" id="1.10.357.10">
    <property type="entry name" value="Tetracycline Repressor, domain 2"/>
    <property type="match status" value="1"/>
</dbReference>
<feature type="domain" description="HTH tetR-type" evidence="5">
    <location>
        <begin position="9"/>
        <end position="69"/>
    </location>
</feature>
<keyword evidence="3" id="KW-0804">Transcription</keyword>
<comment type="caution">
    <text evidence="6">The sequence shown here is derived from an EMBL/GenBank/DDBJ whole genome shotgun (WGS) entry which is preliminary data.</text>
</comment>
<gene>
    <name evidence="6" type="ORF">ACFFJG_19025</name>
</gene>
<dbReference type="InterPro" id="IPR009057">
    <property type="entry name" value="Homeodomain-like_sf"/>
</dbReference>